<dbReference type="Proteomes" id="UP000470213">
    <property type="component" value="Unassembled WGS sequence"/>
</dbReference>
<dbReference type="EMBL" id="JAAAWN010000001">
    <property type="protein sequence ID" value="NDV89872.1"/>
    <property type="molecule type" value="Genomic_DNA"/>
</dbReference>
<comment type="caution">
    <text evidence="1">The sequence shown here is derived from an EMBL/GenBank/DDBJ whole genome shotgun (WGS) entry which is preliminary data.</text>
</comment>
<evidence type="ECO:0000313" key="2">
    <source>
        <dbReference type="Proteomes" id="UP000470213"/>
    </source>
</evidence>
<organism evidence="1 2">
    <name type="scientific">Alteromonas profundi</name>
    <dbReference type="NCBI Taxonomy" id="2696062"/>
    <lineage>
        <taxon>Bacteria</taxon>
        <taxon>Pseudomonadati</taxon>
        <taxon>Pseudomonadota</taxon>
        <taxon>Gammaproteobacteria</taxon>
        <taxon>Alteromonadales</taxon>
        <taxon>Alteromonadaceae</taxon>
        <taxon>Alteromonas/Salinimonas group</taxon>
        <taxon>Alteromonas</taxon>
    </lineage>
</organism>
<proteinExistence type="predicted"/>
<keyword evidence="2" id="KW-1185">Reference proteome</keyword>
<sequence>MKLQTSNRHEQDIPSVSNEHSLVVYRAKIERVMHKIGDANNSTREALEQHLNARQIQWVLGARAIRRLEKRFVLRSDLAVKEEPLMGNLAADQSITVGTFLLDALNREYTKNRDLNSLNTAVRLTDYLLSFPIEHITNITPLKTVLGDLLNILEALSNE</sequence>
<evidence type="ECO:0000313" key="1">
    <source>
        <dbReference type="EMBL" id="NDV89872.1"/>
    </source>
</evidence>
<gene>
    <name evidence="1" type="ORF">GTH32_01510</name>
</gene>
<dbReference type="AlphaFoldDB" id="A0A7X5LIA2"/>
<protein>
    <submittedName>
        <fullName evidence="1">Uncharacterized protein</fullName>
    </submittedName>
</protein>
<reference evidence="1 2" key="1">
    <citation type="submission" date="2020-01" db="EMBL/GenBank/DDBJ databases">
        <authorList>
            <person name="Chen J."/>
            <person name="Zhu S."/>
            <person name="Yang J."/>
        </authorList>
    </citation>
    <scope>NUCLEOTIDE SEQUENCE [LARGE SCALE GENOMIC DNA]</scope>
    <source>
        <strain evidence="1 2">345S023</strain>
    </source>
</reference>
<dbReference type="RefSeq" id="WP_163083459.1">
    <property type="nucleotide sequence ID" value="NZ_JAAAWN010000001.1"/>
</dbReference>
<accession>A0A7X5LIA2</accession>
<name>A0A7X5LIA2_9ALTE</name>